<protein>
    <submittedName>
        <fullName evidence="2">Membrane protein</fullName>
    </submittedName>
</protein>
<keyword evidence="1" id="KW-0472">Membrane</keyword>
<evidence type="ECO:0000256" key="1">
    <source>
        <dbReference type="SAM" id="Phobius"/>
    </source>
</evidence>
<dbReference type="Proteomes" id="UP001161409">
    <property type="component" value="Unassembled WGS sequence"/>
</dbReference>
<organism evidence="2 3">
    <name type="scientific">Sneathiella chinensis</name>
    <dbReference type="NCBI Taxonomy" id="349750"/>
    <lineage>
        <taxon>Bacteria</taxon>
        <taxon>Pseudomonadati</taxon>
        <taxon>Pseudomonadota</taxon>
        <taxon>Alphaproteobacteria</taxon>
        <taxon>Sneathiellales</taxon>
        <taxon>Sneathiellaceae</taxon>
        <taxon>Sneathiella</taxon>
    </lineage>
</organism>
<gene>
    <name evidence="2" type="ORF">GCM10007924_29000</name>
</gene>
<feature type="transmembrane region" description="Helical" evidence="1">
    <location>
        <begin position="341"/>
        <end position="362"/>
    </location>
</feature>
<keyword evidence="1" id="KW-0812">Transmembrane</keyword>
<feature type="transmembrane region" description="Helical" evidence="1">
    <location>
        <begin position="268"/>
        <end position="288"/>
    </location>
</feature>
<feature type="transmembrane region" description="Helical" evidence="1">
    <location>
        <begin position="123"/>
        <end position="144"/>
    </location>
</feature>
<comment type="caution">
    <text evidence="2">The sequence shown here is derived from an EMBL/GenBank/DDBJ whole genome shotgun (WGS) entry which is preliminary data.</text>
</comment>
<sequence length="416" mass="46878">MYQGQDQSGEAGGLPWQNTSRGQEANSPFLEFDCRIAPVVGRIYKNKLLGIVTLGFYRFWGKTHLRRLLWNGTRLGEDRLEYHGTGKELFIGFLIALVILTPLLFVVGVVSSVLALTAPALEIIGSLLNFAVLFAFWQFARYRLWRYRLSRTSWRSIRFYLEGKGLRFMGISLLWTLASLFSLGLLYPVLRQKLLDYQINNTVFGDQNFRFTGTAGGMFKTYLPFILSNAFLLSGAILYFVFYSPVTFSDLGGGEMASYEQTAATGEFSLILMGVALLSMIFMVMGRVHEIRFMAANMSFGEARFRSELPVSRVLLVFIIMGVLTIVAYGALFMLLPQLMIADPIMMIVLVLVFFVVIYLLFDVLKTVFLVMPLMRLFCRTLYITDISSFETVAARSGESPRYGEGLADALDVGAF</sequence>
<keyword evidence="1" id="KW-1133">Transmembrane helix</keyword>
<evidence type="ECO:0000313" key="3">
    <source>
        <dbReference type="Proteomes" id="UP001161409"/>
    </source>
</evidence>
<accession>A0ABQ5U6Y6</accession>
<feature type="transmembrane region" description="Helical" evidence="1">
    <location>
        <begin position="230"/>
        <end position="248"/>
    </location>
</feature>
<dbReference type="EMBL" id="BSNF01000008">
    <property type="protein sequence ID" value="GLQ07679.1"/>
    <property type="molecule type" value="Genomic_DNA"/>
</dbReference>
<keyword evidence="3" id="KW-1185">Reference proteome</keyword>
<feature type="transmembrane region" description="Helical" evidence="1">
    <location>
        <begin position="89"/>
        <end position="117"/>
    </location>
</feature>
<evidence type="ECO:0000313" key="2">
    <source>
        <dbReference type="EMBL" id="GLQ07679.1"/>
    </source>
</evidence>
<name>A0ABQ5U6Y6_9PROT</name>
<feature type="transmembrane region" description="Helical" evidence="1">
    <location>
        <begin position="314"/>
        <end position="335"/>
    </location>
</feature>
<dbReference type="InterPro" id="IPR010295">
    <property type="entry name" value="DUF898"/>
</dbReference>
<proteinExistence type="predicted"/>
<dbReference type="Pfam" id="PF05987">
    <property type="entry name" value="DUF898"/>
    <property type="match status" value="1"/>
</dbReference>
<reference evidence="2" key="2">
    <citation type="submission" date="2023-01" db="EMBL/GenBank/DDBJ databases">
        <title>Draft genome sequence of Sneathiella chinensis strain NBRC 103408.</title>
        <authorList>
            <person name="Sun Q."/>
            <person name="Mori K."/>
        </authorList>
    </citation>
    <scope>NUCLEOTIDE SEQUENCE</scope>
    <source>
        <strain evidence="2">NBRC 103408</strain>
    </source>
</reference>
<reference evidence="2" key="1">
    <citation type="journal article" date="2014" name="Int. J. Syst. Evol. Microbiol.">
        <title>Complete genome of a new Firmicutes species belonging to the dominant human colonic microbiota ('Ruminococcus bicirculans') reveals two chromosomes and a selective capacity to utilize plant glucans.</title>
        <authorList>
            <consortium name="NISC Comparative Sequencing Program"/>
            <person name="Wegmann U."/>
            <person name="Louis P."/>
            <person name="Goesmann A."/>
            <person name="Henrissat B."/>
            <person name="Duncan S.H."/>
            <person name="Flint H.J."/>
        </authorList>
    </citation>
    <scope>NUCLEOTIDE SEQUENCE</scope>
    <source>
        <strain evidence="2">NBRC 103408</strain>
    </source>
</reference>
<feature type="transmembrane region" description="Helical" evidence="1">
    <location>
        <begin position="165"/>
        <end position="187"/>
    </location>
</feature>
<dbReference type="RefSeq" id="WP_169561733.1">
    <property type="nucleotide sequence ID" value="NZ_BSNF01000008.1"/>
</dbReference>